<dbReference type="OrthoDB" id="9814256at2"/>
<evidence type="ECO:0000256" key="1">
    <source>
        <dbReference type="ARBA" id="ARBA00004496"/>
    </source>
</evidence>
<comment type="function">
    <text evidence="7">Plays a role in the regulation of phosphate uptake.</text>
</comment>
<dbReference type="GO" id="GO:0006817">
    <property type="term" value="P:phosphate ion transport"/>
    <property type="evidence" value="ECO:0007669"/>
    <property type="project" value="UniProtKB-KW"/>
</dbReference>
<evidence type="ECO:0000256" key="5">
    <source>
        <dbReference type="ARBA" id="ARBA00022490"/>
    </source>
</evidence>
<dbReference type="GO" id="GO:0030643">
    <property type="term" value="P:intracellular phosphate ion homeostasis"/>
    <property type="evidence" value="ECO:0007669"/>
    <property type="project" value="InterPro"/>
</dbReference>
<dbReference type="FunFam" id="1.20.58.220:FF:000004">
    <property type="entry name" value="Phosphate-specific transport system accessory protein PhoU"/>
    <property type="match status" value="1"/>
</dbReference>
<keyword evidence="5 7" id="KW-0963">Cytoplasm</keyword>
<dbReference type="RefSeq" id="WP_132548746.1">
    <property type="nucleotide sequence ID" value="NZ_SMAA01000006.1"/>
</dbReference>
<dbReference type="Proteomes" id="UP000295188">
    <property type="component" value="Unassembled WGS sequence"/>
</dbReference>
<evidence type="ECO:0000256" key="4">
    <source>
        <dbReference type="ARBA" id="ARBA00022448"/>
    </source>
</evidence>
<sequence length="218" mass="24632">MENQVTRKAYIEDLARIQEKIVEMGIAAETAAKNSIKALLTFDKKLAAQVMESDDIIDKLLIEIEDSCILLIAKQQPIAHDLRVIATSFKISTDLERIGDHAFDIAKITYNLKKAFDFQDSHIKALADCAISMINMSIKAYKNADVNLAEKVCIEDDNADSLFAKTLTEISNQTSINTMPEFVFTSRYLERIGDHATNIAEWVIYLETAERIRKTKKI</sequence>
<dbReference type="Gene3D" id="1.20.58.220">
    <property type="entry name" value="Phosphate transport system protein phou homolog 2, domain 2"/>
    <property type="match status" value="1"/>
</dbReference>
<dbReference type="InterPro" id="IPR038078">
    <property type="entry name" value="PhoU-like_sf"/>
</dbReference>
<dbReference type="SUPFAM" id="SSF109755">
    <property type="entry name" value="PhoU-like"/>
    <property type="match status" value="1"/>
</dbReference>
<dbReference type="GO" id="GO:0045936">
    <property type="term" value="P:negative regulation of phosphate metabolic process"/>
    <property type="evidence" value="ECO:0007669"/>
    <property type="project" value="InterPro"/>
</dbReference>
<keyword evidence="4 7" id="KW-0813">Transport</keyword>
<comment type="subcellular location">
    <subcellularLocation>
        <location evidence="1 7">Cytoplasm</location>
    </subcellularLocation>
</comment>
<gene>
    <name evidence="9" type="ORF">EDC37_10696</name>
</gene>
<evidence type="ECO:0000313" key="9">
    <source>
        <dbReference type="EMBL" id="TCS79680.1"/>
    </source>
</evidence>
<accession>A0A4R3K9L8</accession>
<dbReference type="AlphaFoldDB" id="A0A4R3K9L8"/>
<comment type="similarity">
    <text evidence="2 7">Belongs to the PhoU family.</text>
</comment>
<dbReference type="Pfam" id="PF01895">
    <property type="entry name" value="PhoU"/>
    <property type="match status" value="2"/>
</dbReference>
<name>A0A4R3K9L8_9FIRM</name>
<dbReference type="PANTHER" id="PTHR42930">
    <property type="entry name" value="PHOSPHATE-SPECIFIC TRANSPORT SYSTEM ACCESSORY PROTEIN PHOU"/>
    <property type="match status" value="1"/>
</dbReference>
<comment type="caution">
    <text evidence="9">The sequence shown here is derived from an EMBL/GenBank/DDBJ whole genome shotgun (WGS) entry which is preliminary data.</text>
</comment>
<keyword evidence="6 7" id="KW-0592">Phosphate transport</keyword>
<evidence type="ECO:0000256" key="3">
    <source>
        <dbReference type="ARBA" id="ARBA00011738"/>
    </source>
</evidence>
<feature type="domain" description="PhoU" evidence="8">
    <location>
        <begin position="21"/>
        <end position="108"/>
    </location>
</feature>
<dbReference type="GO" id="GO:0005737">
    <property type="term" value="C:cytoplasm"/>
    <property type="evidence" value="ECO:0007669"/>
    <property type="project" value="UniProtKB-SubCell"/>
</dbReference>
<proteinExistence type="inferred from homology"/>
<organism evidence="9 10">
    <name type="scientific">Pectinatus cerevisiiphilus</name>
    <dbReference type="NCBI Taxonomy" id="86956"/>
    <lineage>
        <taxon>Bacteria</taxon>
        <taxon>Bacillati</taxon>
        <taxon>Bacillota</taxon>
        <taxon>Negativicutes</taxon>
        <taxon>Selenomonadales</taxon>
        <taxon>Selenomonadaceae</taxon>
        <taxon>Pectinatus</taxon>
    </lineage>
</organism>
<evidence type="ECO:0000313" key="10">
    <source>
        <dbReference type="Proteomes" id="UP000295188"/>
    </source>
</evidence>
<dbReference type="PANTHER" id="PTHR42930:SF3">
    <property type="entry name" value="PHOSPHATE-SPECIFIC TRANSPORT SYSTEM ACCESSORY PROTEIN PHOU"/>
    <property type="match status" value="1"/>
</dbReference>
<keyword evidence="10" id="KW-1185">Reference proteome</keyword>
<comment type="subunit">
    <text evidence="3 7">Homodimer.</text>
</comment>
<evidence type="ECO:0000256" key="7">
    <source>
        <dbReference type="PIRNR" id="PIRNR003107"/>
    </source>
</evidence>
<evidence type="ECO:0000256" key="2">
    <source>
        <dbReference type="ARBA" id="ARBA00008107"/>
    </source>
</evidence>
<dbReference type="EMBL" id="SMAA01000006">
    <property type="protein sequence ID" value="TCS79680.1"/>
    <property type="molecule type" value="Genomic_DNA"/>
</dbReference>
<protein>
    <recommendedName>
        <fullName evidence="7">Phosphate-specific transport system accessory protein PhoU</fullName>
    </recommendedName>
</protein>
<feature type="domain" description="PhoU" evidence="8">
    <location>
        <begin position="124"/>
        <end position="203"/>
    </location>
</feature>
<evidence type="ECO:0000256" key="6">
    <source>
        <dbReference type="ARBA" id="ARBA00022592"/>
    </source>
</evidence>
<dbReference type="InterPro" id="IPR028366">
    <property type="entry name" value="PhoU"/>
</dbReference>
<dbReference type="NCBIfam" id="TIGR02135">
    <property type="entry name" value="phoU_full"/>
    <property type="match status" value="1"/>
</dbReference>
<dbReference type="InterPro" id="IPR026022">
    <property type="entry name" value="PhoU_dom"/>
</dbReference>
<dbReference type="PIRSF" id="PIRSF003107">
    <property type="entry name" value="PhoU"/>
    <property type="match status" value="1"/>
</dbReference>
<reference evidence="9 10" key="1">
    <citation type="submission" date="2019-03" db="EMBL/GenBank/DDBJ databases">
        <title>Genomic Encyclopedia of Type Strains, Phase IV (KMG-IV): sequencing the most valuable type-strain genomes for metagenomic binning, comparative biology and taxonomic classification.</title>
        <authorList>
            <person name="Goeker M."/>
        </authorList>
    </citation>
    <scope>NUCLEOTIDE SEQUENCE [LARGE SCALE GENOMIC DNA]</scope>
    <source>
        <strain evidence="9 10">DSM 20467</strain>
    </source>
</reference>
<evidence type="ECO:0000259" key="8">
    <source>
        <dbReference type="Pfam" id="PF01895"/>
    </source>
</evidence>